<evidence type="ECO:0000313" key="1">
    <source>
        <dbReference type="EMBL" id="MDR4305520.1"/>
    </source>
</evidence>
<reference evidence="1" key="1">
    <citation type="submission" date="2020-10" db="EMBL/GenBank/DDBJ databases">
        <authorList>
            <person name="Abbas A."/>
            <person name="Razzaq R."/>
            <person name="Waqas M."/>
            <person name="Abbas N."/>
            <person name="Nielsen T.K."/>
            <person name="Hansen L.H."/>
            <person name="Hussain S."/>
            <person name="Shahid M."/>
        </authorList>
    </citation>
    <scope>NUCLEOTIDE SEQUENCE</scope>
    <source>
        <strain evidence="1">S14</strain>
    </source>
</reference>
<sequence length="73" mass="7787">MSADLGARVRPAEAKPKINLKFAGSPEKPLLPPESRDAEASLPQQPILWLDFFAPRGHLACIAHGATTRVSAA</sequence>
<keyword evidence="2" id="KW-1185">Reference proteome</keyword>
<protein>
    <submittedName>
        <fullName evidence="1">Uncharacterized protein</fullName>
    </submittedName>
</protein>
<comment type="caution">
    <text evidence="1">The sequence shown here is derived from an EMBL/GenBank/DDBJ whole genome shotgun (WGS) entry which is preliminary data.</text>
</comment>
<accession>A0ABU1DBM9</accession>
<dbReference type="Proteomes" id="UP001181622">
    <property type="component" value="Unassembled WGS sequence"/>
</dbReference>
<gene>
    <name evidence="1" type="ORF">IHQ68_02640</name>
</gene>
<name>A0ABU1DBM9_9HYPH</name>
<evidence type="ECO:0000313" key="2">
    <source>
        <dbReference type="Proteomes" id="UP001181622"/>
    </source>
</evidence>
<organism evidence="1 2">
    <name type="scientific">Chelatococcus sambhunathii</name>
    <dbReference type="NCBI Taxonomy" id="363953"/>
    <lineage>
        <taxon>Bacteria</taxon>
        <taxon>Pseudomonadati</taxon>
        <taxon>Pseudomonadota</taxon>
        <taxon>Alphaproteobacteria</taxon>
        <taxon>Hyphomicrobiales</taxon>
        <taxon>Chelatococcaceae</taxon>
        <taxon>Chelatococcus</taxon>
    </lineage>
</organism>
<proteinExistence type="predicted"/>
<dbReference type="EMBL" id="JADBEO010000004">
    <property type="protein sequence ID" value="MDR4305520.1"/>
    <property type="molecule type" value="Genomic_DNA"/>
</dbReference>
<dbReference type="RefSeq" id="WP_309388587.1">
    <property type="nucleotide sequence ID" value="NZ_JADBEO010000004.1"/>
</dbReference>